<sequence>MLASWFTSATLAATVLADTIVWDGRFNDITTAADLAKWDWSNQVGPYQYYIHGSASISKYVNLSPTFKNPADTASKQGVKITIDGTSSWNGQQMMRTELIPQTKAAINRGRMVYHFSVKRSGVNAPVTTTEHQVNFFESHFTELKYGLISGVPGTSDPSLRWYANSQSQWSAPLEPDVWHNVAYEIDFDDGSVTFWHSTGAAPLTKTAGPVKVSASSNGQDWHLGVLRLPKGGVAGVEDWFFSGVYVESGTVTTAISGPGGA</sequence>
<protein>
    <submittedName>
        <fullName evidence="1">Uncharacterized protein</fullName>
    </submittedName>
</protein>
<evidence type="ECO:0000313" key="2">
    <source>
        <dbReference type="Proteomes" id="UP001186974"/>
    </source>
</evidence>
<evidence type="ECO:0000313" key="1">
    <source>
        <dbReference type="EMBL" id="KAK3064822.1"/>
    </source>
</evidence>
<name>A0ACC3DBD6_9PEZI</name>
<dbReference type="Proteomes" id="UP001186974">
    <property type="component" value="Unassembled WGS sequence"/>
</dbReference>
<proteinExistence type="predicted"/>
<accession>A0ACC3DBD6</accession>
<keyword evidence="2" id="KW-1185">Reference proteome</keyword>
<dbReference type="EMBL" id="JAWDJW010006419">
    <property type="protein sequence ID" value="KAK3064822.1"/>
    <property type="molecule type" value="Genomic_DNA"/>
</dbReference>
<gene>
    <name evidence="1" type="ORF">LTS18_003632</name>
</gene>
<organism evidence="1 2">
    <name type="scientific">Coniosporium uncinatum</name>
    <dbReference type="NCBI Taxonomy" id="93489"/>
    <lineage>
        <taxon>Eukaryota</taxon>
        <taxon>Fungi</taxon>
        <taxon>Dikarya</taxon>
        <taxon>Ascomycota</taxon>
        <taxon>Pezizomycotina</taxon>
        <taxon>Dothideomycetes</taxon>
        <taxon>Dothideomycetes incertae sedis</taxon>
        <taxon>Coniosporium</taxon>
    </lineage>
</organism>
<comment type="caution">
    <text evidence="1">The sequence shown here is derived from an EMBL/GenBank/DDBJ whole genome shotgun (WGS) entry which is preliminary data.</text>
</comment>
<reference evidence="1" key="1">
    <citation type="submission" date="2024-09" db="EMBL/GenBank/DDBJ databases">
        <title>Black Yeasts Isolated from many extreme environments.</title>
        <authorList>
            <person name="Coleine C."/>
            <person name="Stajich J.E."/>
            <person name="Selbmann L."/>
        </authorList>
    </citation>
    <scope>NUCLEOTIDE SEQUENCE</scope>
    <source>
        <strain evidence="1">CCFEE 5737</strain>
    </source>
</reference>